<evidence type="ECO:0000256" key="1">
    <source>
        <dbReference type="ARBA" id="ARBA00022801"/>
    </source>
</evidence>
<sequence>HGTLWGEGPCYIPHKDMLVWSDNPNNRMMKLIDGNVSEFRNPSNFCNGNTIDNDENLLSCSHGGRCIYKTDDYLNVSIIVDSFEGKKFNSPNDICVKSDGTIWFTDPPYGILSDYEGYLGEQEYEGCYVFKFNPITNKLDVMTKNLDRPNGIAFSHDEKKLYIADTGENIKCLYVFDVKENLIVNQKLVYDFKPFFSDGFRSDKDGNIWTSAGKGIKCFNPNNELIGQILVPELVSNLEFGGKEGNILYVTATSSLYKMELNQVGAKFK</sequence>
<dbReference type="Pfam" id="PF08450">
    <property type="entry name" value="SGL"/>
    <property type="match status" value="1"/>
</dbReference>
<dbReference type="InterPro" id="IPR051262">
    <property type="entry name" value="SMP-30/CGR1_Lactonase"/>
</dbReference>
<dbReference type="GO" id="GO:0016787">
    <property type="term" value="F:hydrolase activity"/>
    <property type="evidence" value="ECO:0007669"/>
    <property type="project" value="UniProtKB-KW"/>
</dbReference>
<dbReference type="PANTHER" id="PTHR47572">
    <property type="entry name" value="LIPOPROTEIN-RELATED"/>
    <property type="match status" value="1"/>
</dbReference>
<gene>
    <name evidence="3" type="ORF">METZ01_LOCUS350820</name>
</gene>
<dbReference type="InterPro" id="IPR011042">
    <property type="entry name" value="6-blade_b-propeller_TolB-like"/>
</dbReference>
<feature type="domain" description="SMP-30/Gluconolactonase/LRE-like region" evidence="2">
    <location>
        <begin position="5"/>
        <end position="253"/>
    </location>
</feature>
<dbReference type="InterPro" id="IPR013658">
    <property type="entry name" value="SGL"/>
</dbReference>
<evidence type="ECO:0000313" key="3">
    <source>
        <dbReference type="EMBL" id="SVC97966.1"/>
    </source>
</evidence>
<reference evidence="3" key="1">
    <citation type="submission" date="2018-05" db="EMBL/GenBank/DDBJ databases">
        <authorList>
            <person name="Lanie J.A."/>
            <person name="Ng W.-L."/>
            <person name="Kazmierczak K.M."/>
            <person name="Andrzejewski T.M."/>
            <person name="Davidsen T.M."/>
            <person name="Wayne K.J."/>
            <person name="Tettelin H."/>
            <person name="Glass J.I."/>
            <person name="Rusch D."/>
            <person name="Podicherti R."/>
            <person name="Tsui H.-C.T."/>
            <person name="Winkler M.E."/>
        </authorList>
    </citation>
    <scope>NUCLEOTIDE SEQUENCE</scope>
</reference>
<organism evidence="3">
    <name type="scientific">marine metagenome</name>
    <dbReference type="NCBI Taxonomy" id="408172"/>
    <lineage>
        <taxon>unclassified sequences</taxon>
        <taxon>metagenomes</taxon>
        <taxon>ecological metagenomes</taxon>
    </lineage>
</organism>
<dbReference type="AlphaFoldDB" id="A0A382RK07"/>
<dbReference type="PRINTS" id="PR01790">
    <property type="entry name" value="SMP30FAMILY"/>
</dbReference>
<protein>
    <recommendedName>
        <fullName evidence="2">SMP-30/Gluconolactonase/LRE-like region domain-containing protein</fullName>
    </recommendedName>
</protein>
<evidence type="ECO:0000259" key="2">
    <source>
        <dbReference type="Pfam" id="PF08450"/>
    </source>
</evidence>
<dbReference type="PANTHER" id="PTHR47572:SF4">
    <property type="entry name" value="LACTONASE DRP35"/>
    <property type="match status" value="1"/>
</dbReference>
<accession>A0A382RK07</accession>
<proteinExistence type="predicted"/>
<dbReference type="SUPFAM" id="SSF63829">
    <property type="entry name" value="Calcium-dependent phosphotriesterase"/>
    <property type="match status" value="1"/>
</dbReference>
<dbReference type="Gene3D" id="2.120.10.30">
    <property type="entry name" value="TolB, C-terminal domain"/>
    <property type="match status" value="1"/>
</dbReference>
<keyword evidence="1" id="KW-0378">Hydrolase</keyword>
<dbReference type="EMBL" id="UINC01122263">
    <property type="protein sequence ID" value="SVC97966.1"/>
    <property type="molecule type" value="Genomic_DNA"/>
</dbReference>
<dbReference type="InterPro" id="IPR005511">
    <property type="entry name" value="SMP-30"/>
</dbReference>
<name>A0A382RK07_9ZZZZ</name>
<feature type="non-terminal residue" evidence="3">
    <location>
        <position position="1"/>
    </location>
</feature>